<reference evidence="1 2" key="1">
    <citation type="submission" date="2014-09" db="EMBL/GenBank/DDBJ databases">
        <title>Draft genome sequence of Streptomyces natalensis ATCC 27448, producer of the antifungal pimaricin.</title>
        <authorList>
            <person name="Mendes M.V."/>
            <person name="Beites T."/>
            <person name="Pires S."/>
            <person name="Santos C.L."/>
            <person name="Moradas-Ferreira P."/>
        </authorList>
    </citation>
    <scope>NUCLEOTIDE SEQUENCE [LARGE SCALE GENOMIC DNA]</scope>
    <source>
        <strain evidence="1 2">ATCC 27448</strain>
    </source>
</reference>
<protein>
    <submittedName>
        <fullName evidence="1">Lipoprotein</fullName>
    </submittedName>
</protein>
<sequence length="169" mass="17690">MTAALISRAKGRRAAAAIGAVSLGLLTLSACEKPTELTTVTVGSTTLTSEAIPGCDGDGKALSEKQIASCVSQNGGKSVEVHAGEKVRIGVDPAIAKAGWYVVAGDPVLRAPSNDTYRTFDGDKLFQRTNPQTGQVSYLKEVTLLIGKLAKGQGQGTETMWHFQLKAKD</sequence>
<dbReference type="EMBL" id="JRKI01000062">
    <property type="protein sequence ID" value="KIZ13624.1"/>
    <property type="molecule type" value="Genomic_DNA"/>
</dbReference>
<dbReference type="Proteomes" id="UP000032458">
    <property type="component" value="Unassembled WGS sequence"/>
</dbReference>
<proteinExistence type="predicted"/>
<evidence type="ECO:0000313" key="1">
    <source>
        <dbReference type="EMBL" id="KIZ13624.1"/>
    </source>
</evidence>
<comment type="caution">
    <text evidence="1">The sequence shown here is derived from an EMBL/GenBank/DDBJ whole genome shotgun (WGS) entry which is preliminary data.</text>
</comment>
<dbReference type="RefSeq" id="WP_030073633.1">
    <property type="nucleotide sequence ID" value="NZ_JRKI01000062.1"/>
</dbReference>
<keyword evidence="1" id="KW-0449">Lipoprotein</keyword>
<evidence type="ECO:0000313" key="2">
    <source>
        <dbReference type="Proteomes" id="UP000032458"/>
    </source>
</evidence>
<dbReference type="PATRIC" id="fig|1240678.4.peg.7889"/>
<gene>
    <name evidence="1" type="ORF">SNA_37025</name>
</gene>
<dbReference type="AlphaFoldDB" id="A0A0D7CBG8"/>
<organism evidence="1 2">
    <name type="scientific">Streptomyces natalensis ATCC 27448</name>
    <dbReference type="NCBI Taxonomy" id="1240678"/>
    <lineage>
        <taxon>Bacteria</taxon>
        <taxon>Bacillati</taxon>
        <taxon>Actinomycetota</taxon>
        <taxon>Actinomycetes</taxon>
        <taxon>Kitasatosporales</taxon>
        <taxon>Streptomycetaceae</taxon>
        <taxon>Streptomyces</taxon>
    </lineage>
</organism>
<accession>A0A0D7CBG8</accession>
<keyword evidence="2" id="KW-1185">Reference proteome</keyword>
<name>A0A0D7CBG8_9ACTN</name>